<dbReference type="EMBL" id="BMVX01000028">
    <property type="protein sequence ID" value="GGZ89566.1"/>
    <property type="molecule type" value="Genomic_DNA"/>
</dbReference>
<reference evidence="1" key="2">
    <citation type="submission" date="2020-09" db="EMBL/GenBank/DDBJ databases">
        <authorList>
            <person name="Sun Q."/>
            <person name="Ohkuma M."/>
        </authorList>
    </citation>
    <scope>NUCLEOTIDE SEQUENCE</scope>
    <source>
        <strain evidence="1">JCM 4834</strain>
    </source>
</reference>
<evidence type="ECO:0000313" key="2">
    <source>
        <dbReference type="Proteomes" id="UP000634660"/>
    </source>
</evidence>
<organism evidence="1 2">
    <name type="scientific">Streptomyces subrutilus</name>
    <dbReference type="NCBI Taxonomy" id="36818"/>
    <lineage>
        <taxon>Bacteria</taxon>
        <taxon>Bacillati</taxon>
        <taxon>Actinomycetota</taxon>
        <taxon>Actinomycetes</taxon>
        <taxon>Kitasatosporales</taxon>
        <taxon>Streptomycetaceae</taxon>
        <taxon>Streptomyces</taxon>
    </lineage>
</organism>
<comment type="caution">
    <text evidence="1">The sequence shown here is derived from an EMBL/GenBank/DDBJ whole genome shotgun (WGS) entry which is preliminary data.</text>
</comment>
<proteinExistence type="predicted"/>
<dbReference type="AlphaFoldDB" id="A0A918R843"/>
<evidence type="ECO:0000313" key="1">
    <source>
        <dbReference type="EMBL" id="GGZ89566.1"/>
    </source>
</evidence>
<accession>A0A918R843</accession>
<reference evidence="1" key="1">
    <citation type="journal article" date="2014" name="Int. J. Syst. Evol. Microbiol.">
        <title>Complete genome sequence of Corynebacterium casei LMG S-19264T (=DSM 44701T), isolated from a smear-ripened cheese.</title>
        <authorList>
            <consortium name="US DOE Joint Genome Institute (JGI-PGF)"/>
            <person name="Walter F."/>
            <person name="Albersmeier A."/>
            <person name="Kalinowski J."/>
            <person name="Ruckert C."/>
        </authorList>
    </citation>
    <scope>NUCLEOTIDE SEQUENCE</scope>
    <source>
        <strain evidence="1">JCM 4834</strain>
    </source>
</reference>
<gene>
    <name evidence="1" type="ORF">GCM10010371_56790</name>
</gene>
<name>A0A918R843_9ACTN</name>
<sequence>MNNEGVITIEIRGNEKAALEAAHRISTLFLSSGPCRLRRTPGEDEVKVLVHADVSRDVGAGGYLDPGETANAVSLLR</sequence>
<dbReference type="Proteomes" id="UP000634660">
    <property type="component" value="Unassembled WGS sequence"/>
</dbReference>
<protein>
    <submittedName>
        <fullName evidence="1">Uncharacterized protein</fullName>
    </submittedName>
</protein>